<gene>
    <name evidence="8" type="ORF">CHL78_019880</name>
</gene>
<proteinExistence type="predicted"/>
<dbReference type="EMBL" id="NOJY02000119">
    <property type="protein sequence ID" value="RDY25121.1"/>
    <property type="molecule type" value="Genomic_DNA"/>
</dbReference>
<evidence type="ECO:0000256" key="4">
    <source>
        <dbReference type="ARBA" id="ARBA00022692"/>
    </source>
</evidence>
<dbReference type="GO" id="GO:0005886">
    <property type="term" value="C:plasma membrane"/>
    <property type="evidence" value="ECO:0007669"/>
    <property type="project" value="UniProtKB-SubCell"/>
</dbReference>
<sequence>MKSNNLRKKERSVAFFFLFFPILLLVTFGLLPIFHLFQYSVTSWNGLSDVKEFVGADNFIKIITDPDYIK</sequence>
<evidence type="ECO:0000256" key="7">
    <source>
        <dbReference type="SAM" id="Phobius"/>
    </source>
</evidence>
<evidence type="ECO:0000256" key="5">
    <source>
        <dbReference type="ARBA" id="ARBA00022989"/>
    </source>
</evidence>
<keyword evidence="5 7" id="KW-1133">Transmembrane helix</keyword>
<dbReference type="AlphaFoldDB" id="A0A371IXC7"/>
<feature type="transmembrane region" description="Helical" evidence="7">
    <location>
        <begin position="12"/>
        <end position="37"/>
    </location>
</feature>
<dbReference type="PANTHER" id="PTHR43005:SF1">
    <property type="entry name" value="SPERMIDINE_PUTRESCINE TRANSPORT SYSTEM PERMEASE PROTEIN"/>
    <property type="match status" value="1"/>
</dbReference>
<comment type="caution">
    <text evidence="8">The sequence shown here is derived from an EMBL/GenBank/DDBJ whole genome shotgun (WGS) entry which is preliminary data.</text>
</comment>
<dbReference type="Gene3D" id="1.10.3720.10">
    <property type="entry name" value="MetI-like"/>
    <property type="match status" value="1"/>
</dbReference>
<keyword evidence="6 7" id="KW-0472">Membrane</keyword>
<keyword evidence="2" id="KW-0813">Transport</keyword>
<name>A0A371IXC7_9FIRM</name>
<reference evidence="8 9" key="1">
    <citation type="journal article" date="2017" name="Genome Announc.">
        <title>Draft Genome Sequence of Romboutsia weinsteinii sp. nov. Strain CCRI-19649(T) Isolated from Surface Water.</title>
        <authorList>
            <person name="Maheux A.F."/>
            <person name="Boudreau D.K."/>
            <person name="Berube E."/>
            <person name="Boissinot M."/>
            <person name="Cantin P."/>
            <person name="Raymond F."/>
            <person name="Corbeil J."/>
            <person name="Omar R.F."/>
            <person name="Bergeron M.G."/>
        </authorList>
    </citation>
    <scope>NUCLEOTIDE SEQUENCE [LARGE SCALE GENOMIC DNA]</scope>
    <source>
        <strain evidence="8 9">CCRI-19649</strain>
    </source>
</reference>
<dbReference type="InterPro" id="IPR035906">
    <property type="entry name" value="MetI-like_sf"/>
</dbReference>
<comment type="subcellular location">
    <subcellularLocation>
        <location evidence="1">Cell membrane</location>
        <topology evidence="1">Multi-pass membrane protein</topology>
    </subcellularLocation>
</comment>
<evidence type="ECO:0000256" key="1">
    <source>
        <dbReference type="ARBA" id="ARBA00004651"/>
    </source>
</evidence>
<accession>A0A371IXC7</accession>
<dbReference type="SUPFAM" id="SSF161098">
    <property type="entry name" value="MetI-like"/>
    <property type="match status" value="1"/>
</dbReference>
<organism evidence="8 9">
    <name type="scientific">Romboutsia weinsteinii</name>
    <dbReference type="NCBI Taxonomy" id="2020949"/>
    <lineage>
        <taxon>Bacteria</taxon>
        <taxon>Bacillati</taxon>
        <taxon>Bacillota</taxon>
        <taxon>Clostridia</taxon>
        <taxon>Peptostreptococcales</taxon>
        <taxon>Peptostreptococcaceae</taxon>
        <taxon>Romboutsia</taxon>
    </lineage>
</organism>
<keyword evidence="3" id="KW-1003">Cell membrane</keyword>
<evidence type="ECO:0000256" key="2">
    <source>
        <dbReference type="ARBA" id="ARBA00022448"/>
    </source>
</evidence>
<feature type="non-terminal residue" evidence="8">
    <location>
        <position position="70"/>
    </location>
</feature>
<dbReference type="PANTHER" id="PTHR43005">
    <property type="entry name" value="BLR7065 PROTEIN"/>
    <property type="match status" value="1"/>
</dbReference>
<evidence type="ECO:0000256" key="3">
    <source>
        <dbReference type="ARBA" id="ARBA00022475"/>
    </source>
</evidence>
<keyword evidence="4 7" id="KW-0812">Transmembrane</keyword>
<dbReference type="Proteomes" id="UP000215694">
    <property type="component" value="Unassembled WGS sequence"/>
</dbReference>
<protein>
    <submittedName>
        <fullName evidence="8">Sugar ABC transporter permease</fullName>
    </submittedName>
</protein>
<evidence type="ECO:0000256" key="6">
    <source>
        <dbReference type="ARBA" id="ARBA00023136"/>
    </source>
</evidence>
<keyword evidence="9" id="KW-1185">Reference proteome</keyword>
<evidence type="ECO:0000313" key="8">
    <source>
        <dbReference type="EMBL" id="RDY25121.1"/>
    </source>
</evidence>
<evidence type="ECO:0000313" key="9">
    <source>
        <dbReference type="Proteomes" id="UP000215694"/>
    </source>
</evidence>